<dbReference type="InterPro" id="IPR006158">
    <property type="entry name" value="Cobalamin-bd"/>
</dbReference>
<dbReference type="GO" id="GO:0031419">
    <property type="term" value="F:cobalamin binding"/>
    <property type="evidence" value="ECO:0007669"/>
    <property type="project" value="InterPro"/>
</dbReference>
<dbReference type="InterPro" id="IPR036594">
    <property type="entry name" value="Meth_synthase_dom"/>
</dbReference>
<dbReference type="PANTHER" id="PTHR45833">
    <property type="entry name" value="METHIONINE SYNTHASE"/>
    <property type="match status" value="1"/>
</dbReference>
<keyword evidence="1" id="KW-0479">Metal-binding</keyword>
<dbReference type="RefSeq" id="WP_090244420.1">
    <property type="nucleotide sequence ID" value="NZ_FNOU01000007.1"/>
</dbReference>
<sequence>MFADELNASIEAIDKGRGQTLIRDALATGMLPEEVAGYLKDAIAKMLKKYEEGEYFIADLIMMGEVIAAFYQLVKPTDADVIPSGKLVIGTIFDDIHDVGKNIFCSLARSAGFTVVDLGIDVPVGKFIQAIERENPDILGVSAVLSTTLDNVKVLVDALEAQGLRERVKVILGGAVATPDCVAAIGCDASTMDAVEGLSQCIAWMKVQKVED</sequence>
<evidence type="ECO:0000256" key="1">
    <source>
        <dbReference type="ARBA" id="ARBA00022723"/>
    </source>
</evidence>
<dbReference type="InterPro" id="IPR050554">
    <property type="entry name" value="Met_Synthase/Corrinoid"/>
</dbReference>
<dbReference type="EMBL" id="FNOU01000007">
    <property type="protein sequence ID" value="SDX77962.1"/>
    <property type="molecule type" value="Genomic_DNA"/>
</dbReference>
<reference evidence="5" key="1">
    <citation type="submission" date="2016-10" db="EMBL/GenBank/DDBJ databases">
        <authorList>
            <person name="Varghese N."/>
            <person name="Submissions S."/>
        </authorList>
    </citation>
    <scope>NUCLEOTIDE SEQUENCE [LARGE SCALE GENOMIC DNA]</scope>
    <source>
        <strain evidence="5">VPI 5359</strain>
    </source>
</reference>
<keyword evidence="2" id="KW-0170">Cobalt</keyword>
<name>A0A1H3EGU0_EUBBA</name>
<evidence type="ECO:0000259" key="3">
    <source>
        <dbReference type="PROSITE" id="PS51332"/>
    </source>
</evidence>
<dbReference type="Gene3D" id="3.40.50.280">
    <property type="entry name" value="Cobalamin-binding domain"/>
    <property type="match status" value="1"/>
</dbReference>
<dbReference type="Pfam" id="PF02310">
    <property type="entry name" value="B12-binding"/>
    <property type="match status" value="1"/>
</dbReference>
<gene>
    <name evidence="4" type="ORF">SAMN04488579_10761</name>
</gene>
<dbReference type="Gene3D" id="1.10.1240.10">
    <property type="entry name" value="Methionine synthase domain"/>
    <property type="match status" value="1"/>
</dbReference>
<dbReference type="OrthoDB" id="1805264at2"/>
<dbReference type="GO" id="GO:0005829">
    <property type="term" value="C:cytosol"/>
    <property type="evidence" value="ECO:0007669"/>
    <property type="project" value="TreeGrafter"/>
</dbReference>
<dbReference type="GO" id="GO:0050667">
    <property type="term" value="P:homocysteine metabolic process"/>
    <property type="evidence" value="ECO:0007669"/>
    <property type="project" value="TreeGrafter"/>
</dbReference>
<dbReference type="AlphaFoldDB" id="A0A1H3EGU0"/>
<organism evidence="4 5">
    <name type="scientific">Eubacterium barkeri</name>
    <name type="common">Clostridium barkeri</name>
    <dbReference type="NCBI Taxonomy" id="1528"/>
    <lineage>
        <taxon>Bacteria</taxon>
        <taxon>Bacillati</taxon>
        <taxon>Bacillota</taxon>
        <taxon>Clostridia</taxon>
        <taxon>Eubacteriales</taxon>
        <taxon>Eubacteriaceae</taxon>
        <taxon>Eubacterium</taxon>
    </lineage>
</organism>
<protein>
    <submittedName>
        <fullName evidence="4">Methanogenic corrinoid protein MtbC1</fullName>
    </submittedName>
</protein>
<feature type="domain" description="B12-binding" evidence="3">
    <location>
        <begin position="84"/>
        <end position="212"/>
    </location>
</feature>
<evidence type="ECO:0000256" key="2">
    <source>
        <dbReference type="ARBA" id="ARBA00023285"/>
    </source>
</evidence>
<dbReference type="PANTHER" id="PTHR45833:SF1">
    <property type="entry name" value="METHIONINE SYNTHASE"/>
    <property type="match status" value="1"/>
</dbReference>
<dbReference type="GO" id="GO:0046872">
    <property type="term" value="F:metal ion binding"/>
    <property type="evidence" value="ECO:0007669"/>
    <property type="project" value="UniProtKB-KW"/>
</dbReference>
<evidence type="ECO:0000313" key="5">
    <source>
        <dbReference type="Proteomes" id="UP000199652"/>
    </source>
</evidence>
<proteinExistence type="predicted"/>
<dbReference type="InterPro" id="IPR036724">
    <property type="entry name" value="Cobalamin-bd_sf"/>
</dbReference>
<dbReference type="PROSITE" id="PS51332">
    <property type="entry name" value="B12_BINDING"/>
    <property type="match status" value="1"/>
</dbReference>
<dbReference type="SUPFAM" id="SSF52242">
    <property type="entry name" value="Cobalamin (vitamin B12)-binding domain"/>
    <property type="match status" value="1"/>
</dbReference>
<dbReference type="GO" id="GO:0008705">
    <property type="term" value="F:methionine synthase activity"/>
    <property type="evidence" value="ECO:0007669"/>
    <property type="project" value="TreeGrafter"/>
</dbReference>
<accession>A0A1H3EGU0</accession>
<keyword evidence="5" id="KW-1185">Reference proteome</keyword>
<evidence type="ECO:0000313" key="4">
    <source>
        <dbReference type="EMBL" id="SDX77962.1"/>
    </source>
</evidence>
<dbReference type="SUPFAM" id="SSF47644">
    <property type="entry name" value="Methionine synthase domain"/>
    <property type="match status" value="1"/>
</dbReference>
<dbReference type="GO" id="GO:0046653">
    <property type="term" value="P:tetrahydrofolate metabolic process"/>
    <property type="evidence" value="ECO:0007669"/>
    <property type="project" value="TreeGrafter"/>
</dbReference>
<dbReference type="Proteomes" id="UP000199652">
    <property type="component" value="Unassembled WGS sequence"/>
</dbReference>
<dbReference type="STRING" id="1528.SAMN04488579_10761"/>